<protein>
    <recommendedName>
        <fullName evidence="3">RNase H type-1 domain-containing protein</fullName>
    </recommendedName>
</protein>
<sequence length="188" mass="21553">MRCPRCSVEVKSLEHVFRDYPSIRGIWDWLTWPSELSELDAIKENLPGCPIGTECWRPPEGCYLKINFDTAYNALSLTSYMGLVIRDNQGLILSPLLDNSAIGAYIRDIKAKARLLDIALLYMCSMRETQLHICWLKRDFEEGVHCFCVGGCLTLRGWLWNAIVIPWGCRVIGDKLKDLNWFGFSFIA</sequence>
<comment type="caution">
    <text evidence="1">The sequence shown here is derived from an EMBL/GenBank/DDBJ whole genome shotgun (WGS) entry which is preliminary data.</text>
</comment>
<name>A0A7J8TPJ3_9ROSI</name>
<evidence type="ECO:0000313" key="2">
    <source>
        <dbReference type="Proteomes" id="UP000593573"/>
    </source>
</evidence>
<evidence type="ECO:0008006" key="3">
    <source>
        <dbReference type="Google" id="ProtNLM"/>
    </source>
</evidence>
<dbReference type="EMBL" id="JABFAB010000001">
    <property type="protein sequence ID" value="MBA0640099.1"/>
    <property type="molecule type" value="Genomic_DNA"/>
</dbReference>
<evidence type="ECO:0000313" key="1">
    <source>
        <dbReference type="EMBL" id="MBA0640099.1"/>
    </source>
</evidence>
<dbReference type="Proteomes" id="UP000593573">
    <property type="component" value="Unassembled WGS sequence"/>
</dbReference>
<keyword evidence="2" id="KW-1185">Reference proteome</keyword>
<proteinExistence type="predicted"/>
<dbReference type="AlphaFoldDB" id="A0A7J8TPJ3"/>
<accession>A0A7J8TPJ3</accession>
<organism evidence="1 2">
    <name type="scientific">Gossypium klotzschianum</name>
    <dbReference type="NCBI Taxonomy" id="34286"/>
    <lineage>
        <taxon>Eukaryota</taxon>
        <taxon>Viridiplantae</taxon>
        <taxon>Streptophyta</taxon>
        <taxon>Embryophyta</taxon>
        <taxon>Tracheophyta</taxon>
        <taxon>Spermatophyta</taxon>
        <taxon>Magnoliopsida</taxon>
        <taxon>eudicotyledons</taxon>
        <taxon>Gunneridae</taxon>
        <taxon>Pentapetalae</taxon>
        <taxon>rosids</taxon>
        <taxon>malvids</taxon>
        <taxon>Malvales</taxon>
        <taxon>Malvaceae</taxon>
        <taxon>Malvoideae</taxon>
        <taxon>Gossypium</taxon>
    </lineage>
</organism>
<gene>
    <name evidence="1" type="ORF">Goklo_023070</name>
</gene>
<reference evidence="1 2" key="1">
    <citation type="journal article" date="2019" name="Genome Biol. Evol.">
        <title>Insights into the evolution of the New World diploid cottons (Gossypium, subgenus Houzingenia) based on genome sequencing.</title>
        <authorList>
            <person name="Grover C.E."/>
            <person name="Arick M.A. 2nd"/>
            <person name="Thrash A."/>
            <person name="Conover J.L."/>
            <person name="Sanders W.S."/>
            <person name="Peterson D.G."/>
            <person name="Frelichowski J.E."/>
            <person name="Scheffler J.A."/>
            <person name="Scheffler B.E."/>
            <person name="Wendel J.F."/>
        </authorList>
    </citation>
    <scope>NUCLEOTIDE SEQUENCE [LARGE SCALE GENOMIC DNA]</scope>
    <source>
        <strain evidence="1">57</strain>
        <tissue evidence="1">Leaf</tissue>
    </source>
</reference>
<dbReference type="OrthoDB" id="1002691at2759"/>